<dbReference type="GO" id="GO:0003700">
    <property type="term" value="F:DNA-binding transcription factor activity"/>
    <property type="evidence" value="ECO:0007669"/>
    <property type="project" value="InterPro"/>
</dbReference>
<reference evidence="5 6" key="1">
    <citation type="submission" date="2013-11" db="EMBL/GenBank/DDBJ databases">
        <title>Complete genome sequence of Rhizobium gallicum bv. gallicum R602.</title>
        <authorList>
            <person name="Bustos P."/>
            <person name="Santamaria R.I."/>
            <person name="Lozano L."/>
            <person name="Acosta J.L."/>
            <person name="Ormeno-Orrillo E."/>
            <person name="Rogel M.A."/>
            <person name="Romero D."/>
            <person name="Cevallos M.A."/>
            <person name="Martinez-Romero E."/>
            <person name="Gonzalez V."/>
        </authorList>
    </citation>
    <scope>NUCLEOTIDE SEQUENCE [LARGE SCALE GENOMIC DNA]</scope>
    <source>
        <strain evidence="5 6">R602</strain>
        <plasmid evidence="5 6">pRgalR602c</plasmid>
    </source>
</reference>
<dbReference type="InterPro" id="IPR018060">
    <property type="entry name" value="HTH_AraC"/>
</dbReference>
<sequence>MQTGSISSALEGVGAKLLRQVDLGGGLTIAQWRNFANSRLSYRDPGHHTVSLYLDGTVRRMDGGQMGIGSSGALCLLPADGDSAWHVLRDVYFCHIYISQGRFQRLAGEVFDRDSRTLTLPDLSFFSDGFIADIINGAILPNDWSESANRLLLAQAADLILLEVLRKNGPVRSSSLVLQGGLSPHVLKRIIQLIDADLAGDLSLDRLAAEAGLSSYHFARMFKLTTGQTPHRFVHERRLAVAYEIVRAGKVSITEVAAACGFSTPAHFAASFKAKFGTSPSAIRV</sequence>
<dbReference type="PROSITE" id="PS01124">
    <property type="entry name" value="HTH_ARAC_FAMILY_2"/>
    <property type="match status" value="1"/>
</dbReference>
<dbReference type="HOGENOM" id="CLU_000445_88_4_5"/>
<dbReference type="EMBL" id="CP006880">
    <property type="protein sequence ID" value="AJD45293.1"/>
    <property type="molecule type" value="Genomic_DNA"/>
</dbReference>
<geneLocation type="plasmid" evidence="5 6">
    <name>pRgalR602c</name>
</geneLocation>
<dbReference type="InterPro" id="IPR050204">
    <property type="entry name" value="AraC_XylS_family_regulators"/>
</dbReference>
<keyword evidence="3" id="KW-0804">Transcription</keyword>
<evidence type="ECO:0000256" key="2">
    <source>
        <dbReference type="ARBA" id="ARBA00023125"/>
    </source>
</evidence>
<evidence type="ECO:0000256" key="1">
    <source>
        <dbReference type="ARBA" id="ARBA00023015"/>
    </source>
</evidence>
<keyword evidence="2" id="KW-0238">DNA-binding</keyword>
<dbReference type="SUPFAM" id="SSF46689">
    <property type="entry name" value="Homeodomain-like"/>
    <property type="match status" value="2"/>
</dbReference>
<organism evidence="5 6">
    <name type="scientific">Rhizobium gallicum bv. gallicum R602sp</name>
    <dbReference type="NCBI Taxonomy" id="1041138"/>
    <lineage>
        <taxon>Bacteria</taxon>
        <taxon>Pseudomonadati</taxon>
        <taxon>Pseudomonadota</taxon>
        <taxon>Alphaproteobacteria</taxon>
        <taxon>Hyphomicrobiales</taxon>
        <taxon>Rhizobiaceae</taxon>
        <taxon>Rhizobium/Agrobacterium group</taxon>
        <taxon>Rhizobium</taxon>
    </lineage>
</organism>
<dbReference type="PANTHER" id="PTHR46796:SF6">
    <property type="entry name" value="ARAC SUBFAMILY"/>
    <property type="match status" value="1"/>
</dbReference>
<accession>A0A0B4XF64</accession>
<dbReference type="InterPro" id="IPR009057">
    <property type="entry name" value="Homeodomain-like_sf"/>
</dbReference>
<evidence type="ECO:0000313" key="6">
    <source>
        <dbReference type="Proteomes" id="UP000031368"/>
    </source>
</evidence>
<dbReference type="GO" id="GO:0043565">
    <property type="term" value="F:sequence-specific DNA binding"/>
    <property type="evidence" value="ECO:0007669"/>
    <property type="project" value="InterPro"/>
</dbReference>
<keyword evidence="1" id="KW-0805">Transcription regulation</keyword>
<keyword evidence="5" id="KW-0614">Plasmid</keyword>
<gene>
    <name evidence="5" type="ORF">RGR602_PC01266</name>
</gene>
<name>A0A0B4XF64_9HYPH</name>
<protein>
    <submittedName>
        <fullName evidence="5">AraC family transcriptional regulator protein</fullName>
    </submittedName>
</protein>
<evidence type="ECO:0000259" key="4">
    <source>
        <dbReference type="PROSITE" id="PS01124"/>
    </source>
</evidence>
<evidence type="ECO:0000256" key="3">
    <source>
        <dbReference type="ARBA" id="ARBA00023163"/>
    </source>
</evidence>
<evidence type="ECO:0000313" key="5">
    <source>
        <dbReference type="EMBL" id="AJD45293.1"/>
    </source>
</evidence>
<dbReference type="InterPro" id="IPR020449">
    <property type="entry name" value="Tscrpt_reg_AraC-type_HTH"/>
</dbReference>
<proteinExistence type="predicted"/>
<dbReference type="Proteomes" id="UP000031368">
    <property type="component" value="Plasmid pRgalR602c"/>
</dbReference>
<dbReference type="RefSeq" id="WP_052451796.1">
    <property type="nucleotide sequence ID" value="NZ_CP006880.1"/>
</dbReference>
<dbReference type="AlphaFoldDB" id="A0A0B4XF64"/>
<dbReference type="PANTHER" id="PTHR46796">
    <property type="entry name" value="HTH-TYPE TRANSCRIPTIONAL ACTIVATOR RHAS-RELATED"/>
    <property type="match status" value="1"/>
</dbReference>
<dbReference type="Pfam" id="PF12833">
    <property type="entry name" value="HTH_18"/>
    <property type="match status" value="1"/>
</dbReference>
<dbReference type="KEGG" id="rga:RGR602_PC01266"/>
<feature type="domain" description="HTH araC/xylS-type" evidence="4">
    <location>
        <begin position="188"/>
        <end position="285"/>
    </location>
</feature>
<dbReference type="SMART" id="SM00342">
    <property type="entry name" value="HTH_ARAC"/>
    <property type="match status" value="1"/>
</dbReference>
<keyword evidence="6" id="KW-1185">Reference proteome</keyword>
<dbReference type="PRINTS" id="PR00032">
    <property type="entry name" value="HTHARAC"/>
</dbReference>
<dbReference type="Gene3D" id="1.10.10.60">
    <property type="entry name" value="Homeodomain-like"/>
    <property type="match status" value="1"/>
</dbReference>